<evidence type="ECO:0000256" key="7">
    <source>
        <dbReference type="ARBA" id="ARBA00022898"/>
    </source>
</evidence>
<keyword evidence="7" id="KW-0663">Pyridoxal phosphate</keyword>
<dbReference type="EMBL" id="DPVE01000009">
    <property type="protein sequence ID" value="HCK28821.1"/>
    <property type="molecule type" value="Genomic_DNA"/>
</dbReference>
<accession>A0A3D2SHC0</accession>
<evidence type="ECO:0000313" key="19">
    <source>
        <dbReference type="Proteomes" id="UP000263596"/>
    </source>
</evidence>
<evidence type="ECO:0000256" key="12">
    <source>
        <dbReference type="ARBA" id="ARBA00048798"/>
    </source>
</evidence>
<evidence type="ECO:0000256" key="3">
    <source>
        <dbReference type="ARBA" id="ARBA00004931"/>
    </source>
</evidence>
<dbReference type="EC" id="4.1.3.38" evidence="10"/>
<evidence type="ECO:0000256" key="17">
    <source>
        <dbReference type="ARBA" id="ARBA00080135"/>
    </source>
</evidence>
<comment type="pathway">
    <text evidence="2">Amino-acid biosynthesis; L-isoleucine biosynthesis; L-isoleucine from 2-oxobutanoate: step 4/4.</text>
</comment>
<dbReference type="EC" id="2.6.1.42" evidence="6"/>
<evidence type="ECO:0000256" key="5">
    <source>
        <dbReference type="ARBA" id="ARBA00009320"/>
    </source>
</evidence>
<comment type="catalytic activity">
    <reaction evidence="14">
        <text>4-amino-4-deoxychorismate = 4-aminobenzoate + pyruvate + H(+)</text>
        <dbReference type="Rhea" id="RHEA:16201"/>
        <dbReference type="ChEBI" id="CHEBI:15361"/>
        <dbReference type="ChEBI" id="CHEBI:15378"/>
        <dbReference type="ChEBI" id="CHEBI:17836"/>
        <dbReference type="ChEBI" id="CHEBI:58406"/>
        <dbReference type="EC" id="4.1.3.38"/>
    </reaction>
</comment>
<dbReference type="Pfam" id="PF01063">
    <property type="entry name" value="Aminotran_4"/>
    <property type="match status" value="1"/>
</dbReference>
<evidence type="ECO:0000256" key="14">
    <source>
        <dbReference type="ARBA" id="ARBA00049529"/>
    </source>
</evidence>
<evidence type="ECO:0000256" key="4">
    <source>
        <dbReference type="ARBA" id="ARBA00005072"/>
    </source>
</evidence>
<comment type="catalytic activity">
    <reaction evidence="11">
        <text>L-valine + 2-oxoglutarate = 3-methyl-2-oxobutanoate + L-glutamate</text>
        <dbReference type="Rhea" id="RHEA:24813"/>
        <dbReference type="ChEBI" id="CHEBI:11851"/>
        <dbReference type="ChEBI" id="CHEBI:16810"/>
        <dbReference type="ChEBI" id="CHEBI:29985"/>
        <dbReference type="ChEBI" id="CHEBI:57762"/>
        <dbReference type="EC" id="2.6.1.42"/>
    </reaction>
</comment>
<keyword evidence="8" id="KW-0289">Folate biosynthesis</keyword>
<evidence type="ECO:0000256" key="1">
    <source>
        <dbReference type="ARBA" id="ARBA00001933"/>
    </source>
</evidence>
<dbReference type="InterPro" id="IPR050571">
    <property type="entry name" value="Class-IV_PLP-Dep_Aminotrnsfr"/>
</dbReference>
<feature type="non-terminal residue" evidence="18">
    <location>
        <position position="113"/>
    </location>
</feature>
<comment type="similarity">
    <text evidence="5">Belongs to the class-IV pyridoxal-phosphate-dependent aminotransferase family.</text>
</comment>
<evidence type="ECO:0000256" key="2">
    <source>
        <dbReference type="ARBA" id="ARBA00004824"/>
    </source>
</evidence>
<dbReference type="PANTHER" id="PTHR42743">
    <property type="entry name" value="AMINO-ACID AMINOTRANSFERASE"/>
    <property type="match status" value="1"/>
</dbReference>
<gene>
    <name evidence="18" type="ORF">DHW29_00455</name>
</gene>
<comment type="catalytic activity">
    <reaction evidence="12">
        <text>L-isoleucine + 2-oxoglutarate = (S)-3-methyl-2-oxopentanoate + L-glutamate</text>
        <dbReference type="Rhea" id="RHEA:24801"/>
        <dbReference type="ChEBI" id="CHEBI:16810"/>
        <dbReference type="ChEBI" id="CHEBI:29985"/>
        <dbReference type="ChEBI" id="CHEBI:35146"/>
        <dbReference type="ChEBI" id="CHEBI:58045"/>
        <dbReference type="EC" id="2.6.1.42"/>
    </reaction>
</comment>
<comment type="cofactor">
    <cofactor evidence="1">
        <name>pyridoxal 5'-phosphate</name>
        <dbReference type="ChEBI" id="CHEBI:597326"/>
    </cofactor>
</comment>
<dbReference type="AlphaFoldDB" id="A0A3D2SHC0"/>
<evidence type="ECO:0000256" key="9">
    <source>
        <dbReference type="ARBA" id="ARBA00035633"/>
    </source>
</evidence>
<comment type="pathway">
    <text evidence="4">Amino-acid biosynthesis; L-leucine biosynthesis; L-leucine from 3-methyl-2-oxobutanoate: step 4/4.</text>
</comment>
<dbReference type="GO" id="GO:0008696">
    <property type="term" value="F:4-amino-4-deoxychorismate lyase activity"/>
    <property type="evidence" value="ECO:0007669"/>
    <property type="project" value="UniProtKB-EC"/>
</dbReference>
<sequence length="113" mass="12429">KASGNYTLSILAHQEVAHSGYDEAMLMDPQGYVCQGSGENVFLVKDGVLHTPDIAGGALDGITRQTIITIAKDLGYEVVERRITRDEFYIADEAFFTGTAAEVTPIREYDDRQ</sequence>
<comment type="function">
    <text evidence="15">Involved in the biosynthesis of p-aminobenzoate (PABA), a precursor of tetrahydrofolate. Converts 4-amino-4-deoxychorismate into 4-aminobenzoate (PABA) and pyruvate.</text>
</comment>
<protein>
    <recommendedName>
        <fullName evidence="16">Aminodeoxychorismate lyase</fullName>
        <ecNumber evidence="6">2.6.1.42</ecNumber>
        <ecNumber evidence="10">4.1.3.38</ecNumber>
    </recommendedName>
    <alternativeName>
        <fullName evidence="17">4-amino-4-deoxychorismate lyase</fullName>
    </alternativeName>
</protein>
<dbReference type="Proteomes" id="UP000263596">
    <property type="component" value="Unassembled WGS sequence"/>
</dbReference>
<dbReference type="GO" id="GO:0005829">
    <property type="term" value="C:cytosol"/>
    <property type="evidence" value="ECO:0007669"/>
    <property type="project" value="TreeGrafter"/>
</dbReference>
<evidence type="ECO:0000313" key="18">
    <source>
        <dbReference type="EMBL" id="HCK28821.1"/>
    </source>
</evidence>
<reference evidence="18 19" key="1">
    <citation type="journal article" date="2018" name="Nat. Biotechnol.">
        <title>A standardized bacterial taxonomy based on genome phylogeny substantially revises the tree of life.</title>
        <authorList>
            <person name="Parks D.H."/>
            <person name="Chuvochina M."/>
            <person name="Waite D.W."/>
            <person name="Rinke C."/>
            <person name="Skarshewski A."/>
            <person name="Chaumeil P.A."/>
            <person name="Hugenholtz P."/>
        </authorList>
    </citation>
    <scope>NUCLEOTIDE SEQUENCE [LARGE SCALE GENOMIC DNA]</scope>
    <source>
        <strain evidence="18">UBA9669</strain>
    </source>
</reference>
<comment type="pathway">
    <text evidence="3">Amino-acid biosynthesis; L-valine biosynthesis; L-valine from pyruvate: step 4/4.</text>
</comment>
<proteinExistence type="inferred from homology"/>
<dbReference type="Gene3D" id="3.20.10.10">
    <property type="entry name" value="D-amino Acid Aminotransferase, subunit A, domain 2"/>
    <property type="match status" value="1"/>
</dbReference>
<dbReference type="InterPro" id="IPR043132">
    <property type="entry name" value="BCAT-like_C"/>
</dbReference>
<dbReference type="PANTHER" id="PTHR42743:SF11">
    <property type="entry name" value="AMINODEOXYCHORISMATE LYASE"/>
    <property type="match status" value="1"/>
</dbReference>
<evidence type="ECO:0000256" key="6">
    <source>
        <dbReference type="ARBA" id="ARBA00013053"/>
    </source>
</evidence>
<dbReference type="GO" id="GO:0009099">
    <property type="term" value="P:L-valine biosynthetic process"/>
    <property type="evidence" value="ECO:0007669"/>
    <property type="project" value="TreeGrafter"/>
</dbReference>
<dbReference type="InterPro" id="IPR001544">
    <property type="entry name" value="Aminotrans_IV"/>
</dbReference>
<name>A0A3D2SHC0_9GAMM</name>
<evidence type="ECO:0000256" key="15">
    <source>
        <dbReference type="ARBA" id="ARBA00054027"/>
    </source>
</evidence>
<comment type="pathway">
    <text evidence="9">Cofactor biosynthesis; tetrahydrofolate biosynthesis; 4-aminobenzoate from chorismate: step 2/2.</text>
</comment>
<organism evidence="18 19">
    <name type="scientific">Acinetobacter ursingii</name>
    <dbReference type="NCBI Taxonomy" id="108980"/>
    <lineage>
        <taxon>Bacteria</taxon>
        <taxon>Pseudomonadati</taxon>
        <taxon>Pseudomonadota</taxon>
        <taxon>Gammaproteobacteria</taxon>
        <taxon>Moraxellales</taxon>
        <taxon>Moraxellaceae</taxon>
        <taxon>Acinetobacter</taxon>
    </lineage>
</organism>
<dbReference type="FunFam" id="3.20.10.10:FF:000002">
    <property type="entry name" value="D-alanine aminotransferase"/>
    <property type="match status" value="1"/>
</dbReference>
<comment type="catalytic activity">
    <reaction evidence="13">
        <text>L-leucine + 2-oxoglutarate = 4-methyl-2-oxopentanoate + L-glutamate</text>
        <dbReference type="Rhea" id="RHEA:18321"/>
        <dbReference type="ChEBI" id="CHEBI:16810"/>
        <dbReference type="ChEBI" id="CHEBI:17865"/>
        <dbReference type="ChEBI" id="CHEBI:29985"/>
        <dbReference type="ChEBI" id="CHEBI:57427"/>
        <dbReference type="EC" id="2.6.1.42"/>
    </reaction>
</comment>
<dbReference type="SUPFAM" id="SSF56752">
    <property type="entry name" value="D-aminoacid aminotransferase-like PLP-dependent enzymes"/>
    <property type="match status" value="1"/>
</dbReference>
<dbReference type="GO" id="GO:0052655">
    <property type="term" value="F:L-valine-2-oxoglutarate transaminase activity"/>
    <property type="evidence" value="ECO:0007669"/>
    <property type="project" value="RHEA"/>
</dbReference>
<dbReference type="InterPro" id="IPR036038">
    <property type="entry name" value="Aminotransferase-like"/>
</dbReference>
<keyword evidence="18" id="KW-0808">Transferase</keyword>
<evidence type="ECO:0000256" key="11">
    <source>
        <dbReference type="ARBA" id="ARBA00048212"/>
    </source>
</evidence>
<dbReference type="GO" id="GO:0052654">
    <property type="term" value="F:L-leucine-2-oxoglutarate transaminase activity"/>
    <property type="evidence" value="ECO:0007669"/>
    <property type="project" value="RHEA"/>
</dbReference>
<evidence type="ECO:0000256" key="16">
    <source>
        <dbReference type="ARBA" id="ARBA00069174"/>
    </source>
</evidence>
<dbReference type="GO" id="GO:0052656">
    <property type="term" value="F:L-isoleucine-2-oxoglutarate transaminase activity"/>
    <property type="evidence" value="ECO:0007669"/>
    <property type="project" value="RHEA"/>
</dbReference>
<feature type="non-terminal residue" evidence="18">
    <location>
        <position position="1"/>
    </location>
</feature>
<evidence type="ECO:0000256" key="13">
    <source>
        <dbReference type="ARBA" id="ARBA00049229"/>
    </source>
</evidence>
<dbReference type="GO" id="GO:0046656">
    <property type="term" value="P:folic acid biosynthetic process"/>
    <property type="evidence" value="ECO:0007669"/>
    <property type="project" value="UniProtKB-KW"/>
</dbReference>
<comment type="caution">
    <text evidence="18">The sequence shown here is derived from an EMBL/GenBank/DDBJ whole genome shotgun (WGS) entry which is preliminary data.</text>
</comment>
<dbReference type="GO" id="GO:0009098">
    <property type="term" value="P:L-leucine biosynthetic process"/>
    <property type="evidence" value="ECO:0007669"/>
    <property type="project" value="TreeGrafter"/>
</dbReference>
<dbReference type="GO" id="GO:0006532">
    <property type="term" value="P:aspartate biosynthetic process"/>
    <property type="evidence" value="ECO:0007669"/>
    <property type="project" value="TreeGrafter"/>
</dbReference>
<evidence type="ECO:0000256" key="10">
    <source>
        <dbReference type="ARBA" id="ARBA00035676"/>
    </source>
</evidence>
<evidence type="ECO:0000256" key="8">
    <source>
        <dbReference type="ARBA" id="ARBA00022909"/>
    </source>
</evidence>
<keyword evidence="18" id="KW-0032">Aminotransferase</keyword>